<sequence length="228" mass="23824">MTDTVTGLVLARLTDYAQPLFTFYDEGTGERTELSGATLGNWAAKIANYLRDEIGVAPGDAVRVDLPEHWQTAAVVLGAWWAGARVLVGDAGQDPLVAFVTRDGIDAHDVDEVVVVPLDPFAMGSRDLPLGVSDFGDAVRTHGDQYRPGGAGPLAVNDLPTSAVSSAASDVSAGQRVLSTREWASADGLVANFAAPLLAGASLVWVRGADDARIDALAATEKVDVVLR</sequence>
<dbReference type="NCBIfam" id="TIGR03089">
    <property type="entry name" value="TIGR03089 family protein"/>
    <property type="match status" value="1"/>
</dbReference>
<evidence type="ECO:0008006" key="3">
    <source>
        <dbReference type="Google" id="ProtNLM"/>
    </source>
</evidence>
<dbReference type="OrthoDB" id="3396763at2"/>
<dbReference type="InterPro" id="IPR042099">
    <property type="entry name" value="ANL_N_sf"/>
</dbReference>
<evidence type="ECO:0000313" key="1">
    <source>
        <dbReference type="EMBL" id="GEE02062.1"/>
    </source>
</evidence>
<evidence type="ECO:0000313" key="2">
    <source>
        <dbReference type="Proteomes" id="UP000444960"/>
    </source>
</evidence>
<dbReference type="Gene3D" id="3.40.50.12780">
    <property type="entry name" value="N-terminal domain of ligase-like"/>
    <property type="match status" value="1"/>
</dbReference>
<dbReference type="Proteomes" id="UP000444960">
    <property type="component" value="Unassembled WGS sequence"/>
</dbReference>
<dbReference type="RefSeq" id="WP_161895829.1">
    <property type="nucleotide sequence ID" value="NZ_BJOV01000005.1"/>
</dbReference>
<reference evidence="2" key="1">
    <citation type="submission" date="2019-06" db="EMBL/GenBank/DDBJ databases">
        <title>Gordonia isolated from sludge of a wastewater treatment plant.</title>
        <authorList>
            <person name="Tamura T."/>
            <person name="Aoyama K."/>
            <person name="Kang Y."/>
            <person name="Saito S."/>
            <person name="Akiyama N."/>
            <person name="Yazawa K."/>
            <person name="Gonoi T."/>
            <person name="Mikami Y."/>
        </authorList>
    </citation>
    <scope>NUCLEOTIDE SEQUENCE [LARGE SCALE GENOMIC DNA]</scope>
    <source>
        <strain evidence="2">NBRC 107696</strain>
    </source>
</reference>
<organism evidence="1 2">
    <name type="scientific">Gordonia spumicola</name>
    <dbReference type="NCBI Taxonomy" id="589161"/>
    <lineage>
        <taxon>Bacteria</taxon>
        <taxon>Bacillati</taxon>
        <taxon>Actinomycetota</taxon>
        <taxon>Actinomycetes</taxon>
        <taxon>Mycobacteriales</taxon>
        <taxon>Gordoniaceae</taxon>
        <taxon>Gordonia</taxon>
    </lineage>
</organism>
<proteinExistence type="predicted"/>
<accession>A0A7I9V9Z5</accession>
<name>A0A7I9V9Z5_9ACTN</name>
<protein>
    <recommendedName>
        <fullName evidence="3">TIGR03089 family protein</fullName>
    </recommendedName>
</protein>
<gene>
    <name evidence="1" type="ORF">nbrc107696_25080</name>
</gene>
<comment type="caution">
    <text evidence="1">The sequence shown here is derived from an EMBL/GenBank/DDBJ whole genome shotgun (WGS) entry which is preliminary data.</text>
</comment>
<dbReference type="EMBL" id="BJOV01000005">
    <property type="protein sequence ID" value="GEE02062.1"/>
    <property type="molecule type" value="Genomic_DNA"/>
</dbReference>
<dbReference type="SUPFAM" id="SSF56801">
    <property type="entry name" value="Acetyl-CoA synthetase-like"/>
    <property type="match status" value="1"/>
</dbReference>
<dbReference type="InterPro" id="IPR017523">
    <property type="entry name" value="Rv3268"/>
</dbReference>
<keyword evidence="2" id="KW-1185">Reference proteome</keyword>
<dbReference type="AlphaFoldDB" id="A0A7I9V9Z5"/>